<accession>A0ABV4F008</accession>
<comment type="caution">
    <text evidence="1">The sequence shown here is derived from an EMBL/GenBank/DDBJ whole genome shotgun (WGS) entry which is preliminary data.</text>
</comment>
<dbReference type="Proteomes" id="UP001565471">
    <property type="component" value="Unassembled WGS sequence"/>
</dbReference>
<dbReference type="EMBL" id="JBGBZA010000002">
    <property type="protein sequence ID" value="MEY9316767.1"/>
    <property type="molecule type" value="Genomic_DNA"/>
</dbReference>
<organism evidence="1 2">
    <name type="scientific">Bradyrhizobium elkanii</name>
    <dbReference type="NCBI Taxonomy" id="29448"/>
    <lineage>
        <taxon>Bacteria</taxon>
        <taxon>Pseudomonadati</taxon>
        <taxon>Pseudomonadota</taxon>
        <taxon>Alphaproteobacteria</taxon>
        <taxon>Hyphomicrobiales</taxon>
        <taxon>Nitrobacteraceae</taxon>
        <taxon>Bradyrhizobium</taxon>
    </lineage>
</organism>
<evidence type="ECO:0000313" key="2">
    <source>
        <dbReference type="Proteomes" id="UP001565471"/>
    </source>
</evidence>
<gene>
    <name evidence="1" type="ORF">ABIF29_003566</name>
</gene>
<reference evidence="1 2" key="1">
    <citation type="submission" date="2024-07" db="EMBL/GenBank/DDBJ databases">
        <title>Genomic Encyclopedia of Type Strains, Phase V (KMG-V): Genome sequencing to study the core and pangenomes of soil and plant-associated prokaryotes.</title>
        <authorList>
            <person name="Whitman W."/>
        </authorList>
    </citation>
    <scope>NUCLEOTIDE SEQUENCE [LARGE SCALE GENOMIC DNA]</scope>
    <source>
        <strain evidence="1 2">USDA 415</strain>
    </source>
</reference>
<protein>
    <submittedName>
        <fullName evidence="1">Uncharacterized protein</fullName>
    </submittedName>
</protein>
<keyword evidence="2" id="KW-1185">Reference proteome</keyword>
<proteinExistence type="predicted"/>
<evidence type="ECO:0000313" key="1">
    <source>
        <dbReference type="EMBL" id="MEY9316767.1"/>
    </source>
</evidence>
<sequence>MYMDLGRELINLPGGRLAKVSYAPIVTKFRSAAK</sequence>
<name>A0ABV4F008_BRAEL</name>